<dbReference type="EMBL" id="ACPB03025649">
    <property type="status" value="NOT_ANNOTATED_CDS"/>
    <property type="molecule type" value="Genomic_DNA"/>
</dbReference>
<evidence type="ECO:0000313" key="1">
    <source>
        <dbReference type="EnsemblMetazoa" id="RPRC010749-PA"/>
    </source>
</evidence>
<evidence type="ECO:0000313" key="2">
    <source>
        <dbReference type="Proteomes" id="UP000015103"/>
    </source>
</evidence>
<organism evidence="1 2">
    <name type="scientific">Rhodnius prolixus</name>
    <name type="common">Triatomid bug</name>
    <dbReference type="NCBI Taxonomy" id="13249"/>
    <lineage>
        <taxon>Eukaryota</taxon>
        <taxon>Metazoa</taxon>
        <taxon>Ecdysozoa</taxon>
        <taxon>Arthropoda</taxon>
        <taxon>Hexapoda</taxon>
        <taxon>Insecta</taxon>
        <taxon>Pterygota</taxon>
        <taxon>Neoptera</taxon>
        <taxon>Paraneoptera</taxon>
        <taxon>Hemiptera</taxon>
        <taxon>Heteroptera</taxon>
        <taxon>Panheteroptera</taxon>
        <taxon>Cimicomorpha</taxon>
        <taxon>Reduviidae</taxon>
        <taxon>Triatominae</taxon>
        <taxon>Rhodnius</taxon>
    </lineage>
</organism>
<protein>
    <submittedName>
        <fullName evidence="1">Uncharacterized protein</fullName>
    </submittedName>
</protein>
<proteinExistence type="predicted"/>
<dbReference type="InParanoid" id="T1I380"/>
<dbReference type="HOGENOM" id="CLU_2471850_0_0_1"/>
<sequence length="88" mass="9884">MKYIIVIFTVVLPVVMPSDGAADSMVHYHQKFQRSTPEEAEAISEFCSQFQPTQEEILHSQGNLEEMSSGCDGICSYYLQQGMPAKHL</sequence>
<reference evidence="1" key="1">
    <citation type="submission" date="2015-05" db="UniProtKB">
        <authorList>
            <consortium name="EnsemblMetazoa"/>
        </authorList>
    </citation>
    <scope>IDENTIFICATION</scope>
</reference>
<dbReference type="VEuPathDB" id="VectorBase:RPRC010749"/>
<dbReference type="AlphaFoldDB" id="T1I380"/>
<dbReference type="EnsemblMetazoa" id="RPRC010749-RA">
    <property type="protein sequence ID" value="RPRC010749-PA"/>
    <property type="gene ID" value="RPRC010749"/>
</dbReference>
<keyword evidence="2" id="KW-1185">Reference proteome</keyword>
<dbReference type="Proteomes" id="UP000015103">
    <property type="component" value="Unassembled WGS sequence"/>
</dbReference>
<dbReference type="EMBL" id="ACPB03025650">
    <property type="status" value="NOT_ANNOTATED_CDS"/>
    <property type="molecule type" value="Genomic_DNA"/>
</dbReference>
<name>T1I380_RHOPR</name>
<accession>T1I380</accession>